<dbReference type="Proteomes" id="UP001221838">
    <property type="component" value="Unassembled WGS sequence"/>
</dbReference>
<protein>
    <recommendedName>
        <fullName evidence="5">Protein BatD</fullName>
    </recommendedName>
</protein>
<keyword evidence="2" id="KW-0732">Signal</keyword>
<feature type="transmembrane region" description="Helical" evidence="1">
    <location>
        <begin position="712"/>
        <end position="735"/>
    </location>
</feature>
<dbReference type="RefSeq" id="WP_272143181.1">
    <property type="nucleotide sequence ID" value="NZ_JAQNDM010000002.1"/>
</dbReference>
<keyword evidence="4" id="KW-1185">Reference proteome</keyword>
<keyword evidence="1" id="KW-0472">Membrane</keyword>
<feature type="transmembrane region" description="Helical" evidence="1">
    <location>
        <begin position="265"/>
        <end position="286"/>
    </location>
</feature>
<evidence type="ECO:0008006" key="5">
    <source>
        <dbReference type="Google" id="ProtNLM"/>
    </source>
</evidence>
<sequence length="741" mass="79451">MWLYRLSQAFVLLTLTLGSLATAAPPGDLGLAPSLELQGALPFEGVKLAVTGAEFQRELHIQSTFSTPVSAKIVVTPLRDEAGRLWDIAWEVGGKPPEPSVVVTPFGNVSLTLKGRLPADGTYTGDILLLSTGEPSRTRLVITRAPAPLPVKVLELKPVQGTAEAFGSSSVQVRLSVQETSGEALLVTPSVVELSRVTRGQFEVQAPFLSLAAPSLKLAGGASLPTTLTVEGLDGAGEYKGTLRLSSSTLQPVDQVFHVFLKEGWWVAFGWICAGIAVSLLFRWLVQSVRPRLETQRAALLLRQELGLEAQALEPQDPLGHRVLAGMLGEADLLVMRSGAGALKAQEAQAGLDALQGKRSLFPLWLAIRHQVQALRPAPLRAPFQESLTQVENLFTGTAPAPAAIDAALKTLEKIPEEMTLAARGALREALEALDTEVKARRDLPASKLGRRLSAEVAPELEKAQALLAENQTAEAFTAYDRARESYVELLAEELASQVRGNPPLGFSANDWEELRGRVLAGLEAARGQTMNLDMAFEAYPRAHRLFLTGITRALSNALDELKKDVDRSAELSPSQRTERKERIGKLEPLLQAILEKIRLGQLSEAVTQYDAALSELRQATLGVKIRGQVTERLALAEASPAALELPLAGRPTPLGAAKDRTRAPLGSVTSWRRMSDVGISAFLALLAGILGVLALWQTDATWGGWTAHATALLWGLGLHQAAFSTVAGLADSLLGKKELA</sequence>
<dbReference type="EMBL" id="JAQNDM010000002">
    <property type="protein sequence ID" value="MDC0712999.1"/>
    <property type="molecule type" value="Genomic_DNA"/>
</dbReference>
<proteinExistence type="predicted"/>
<evidence type="ECO:0000313" key="3">
    <source>
        <dbReference type="EMBL" id="MDC0712999.1"/>
    </source>
</evidence>
<reference evidence="3 4" key="1">
    <citation type="submission" date="2022-11" db="EMBL/GenBank/DDBJ databases">
        <title>Minimal conservation of predation-associated metabolite biosynthetic gene clusters underscores biosynthetic potential of Myxococcota including descriptions for ten novel species: Archangium lansinium sp. nov., Myxococcus landrumus sp. nov., Nannocystis bai.</title>
        <authorList>
            <person name="Ahearne A."/>
            <person name="Stevens C."/>
            <person name="Dowd S."/>
        </authorList>
    </citation>
    <scope>NUCLEOTIDE SEQUENCE [LARGE SCALE GENOMIC DNA]</scope>
    <source>
        <strain evidence="3 4">NCWAL01</strain>
    </source>
</reference>
<accession>A0ABT5DHD5</accession>
<gene>
    <name evidence="3" type="ORF">POL68_31345</name>
</gene>
<feature type="transmembrane region" description="Helical" evidence="1">
    <location>
        <begin position="678"/>
        <end position="697"/>
    </location>
</feature>
<name>A0ABT5DHD5_9BACT</name>
<evidence type="ECO:0000256" key="2">
    <source>
        <dbReference type="SAM" id="SignalP"/>
    </source>
</evidence>
<feature type="chain" id="PRO_5045368388" description="Protein BatD" evidence="2">
    <location>
        <begin position="24"/>
        <end position="741"/>
    </location>
</feature>
<evidence type="ECO:0000313" key="4">
    <source>
        <dbReference type="Proteomes" id="UP001221838"/>
    </source>
</evidence>
<organism evidence="3 4">
    <name type="scientific">Stigmatella ashevillensis</name>
    <dbReference type="NCBI Taxonomy" id="2995309"/>
    <lineage>
        <taxon>Bacteria</taxon>
        <taxon>Pseudomonadati</taxon>
        <taxon>Myxococcota</taxon>
        <taxon>Myxococcia</taxon>
        <taxon>Myxococcales</taxon>
        <taxon>Cystobacterineae</taxon>
        <taxon>Archangiaceae</taxon>
        <taxon>Stigmatella</taxon>
    </lineage>
</organism>
<comment type="caution">
    <text evidence="3">The sequence shown here is derived from an EMBL/GenBank/DDBJ whole genome shotgun (WGS) entry which is preliminary data.</text>
</comment>
<evidence type="ECO:0000256" key="1">
    <source>
        <dbReference type="SAM" id="Phobius"/>
    </source>
</evidence>
<feature type="signal peptide" evidence="2">
    <location>
        <begin position="1"/>
        <end position="23"/>
    </location>
</feature>
<keyword evidence="1" id="KW-1133">Transmembrane helix</keyword>
<keyword evidence="1" id="KW-0812">Transmembrane</keyword>